<dbReference type="PANTHER" id="PTHR43275">
    <property type="entry name" value="D-MALATE DEHYDROGENASE [DECARBOXYLATING]"/>
    <property type="match status" value="1"/>
</dbReference>
<keyword evidence="5" id="KW-0520">NAD</keyword>
<dbReference type="GO" id="GO:0016616">
    <property type="term" value="F:oxidoreductase activity, acting on the CH-OH group of donors, NAD or NADP as acceptor"/>
    <property type="evidence" value="ECO:0007669"/>
    <property type="project" value="InterPro"/>
</dbReference>
<keyword evidence="4" id="KW-0560">Oxidoreductase</keyword>
<evidence type="ECO:0000256" key="2">
    <source>
        <dbReference type="ARBA" id="ARBA00001946"/>
    </source>
</evidence>
<dbReference type="EMBL" id="QYYA01000004">
    <property type="protein sequence ID" value="RJG16884.1"/>
    <property type="molecule type" value="Genomic_DNA"/>
</dbReference>
<dbReference type="AlphaFoldDB" id="A0A418XVX5"/>
<dbReference type="PANTHER" id="PTHR43275:SF1">
    <property type="entry name" value="D-MALATE DEHYDROGENASE [DECARBOXYLATING]"/>
    <property type="match status" value="1"/>
</dbReference>
<proteinExistence type="predicted"/>
<dbReference type="GO" id="GO:0051287">
    <property type="term" value="F:NAD binding"/>
    <property type="evidence" value="ECO:0007669"/>
    <property type="project" value="InterPro"/>
</dbReference>
<dbReference type="GO" id="GO:0000287">
    <property type="term" value="F:magnesium ion binding"/>
    <property type="evidence" value="ECO:0007669"/>
    <property type="project" value="InterPro"/>
</dbReference>
<dbReference type="RefSeq" id="WP_119918397.1">
    <property type="nucleotide sequence ID" value="NZ_QYYA01000004.1"/>
</dbReference>
<sequence length="376" mass="41020">MGQTLNIALLPGDGIGPEVMDVADALLEQLIQRYQLPLAATLFPWPSHAWYQQHGQMMPEDGVAQLRRFDGILLGALGDPGPLDDPERFVLSDSISLGPLLALRKQLDLWACERPARWLAGAPQYLADPRAKDVDMLVIRENSEGEYSNQGGRLRAGTADEIATQVEVFTATATERLIRHAFERAEERARLRDTPRQFKDGKAAQVCLITKRNAQPFWGDLYTETFARIAALYPEVDTHHELVDAACMKFVQSPWQFDVIVASNLHGDILTDLAAVLCGGPGLAPSANLNPADADTPALFEPVHGSAPDIAGKNLADPRATLLSLAMLLDTLAPNHPAIGNAAQHLHDLIAEDLRQPFTGTRETGQRLSQRMAAAV</sequence>
<protein>
    <submittedName>
        <fullName evidence="8">Isocitrate/isopropylmalate dehydrogenase family protein</fullName>
    </submittedName>
</protein>
<dbReference type="Proteomes" id="UP000283734">
    <property type="component" value="Unassembled WGS sequence"/>
</dbReference>
<reference evidence="8 9" key="1">
    <citation type="submission" date="2018-09" db="EMBL/GenBank/DDBJ databases">
        <title>Alcanivorax profundi sp. nov., isolated from 1000 m-depth seawater of the Mariana Trench.</title>
        <authorList>
            <person name="Liu J."/>
        </authorList>
    </citation>
    <scope>NUCLEOTIDE SEQUENCE [LARGE SCALE GENOMIC DNA]</scope>
    <source>
        <strain evidence="8 9">MTEO17</strain>
    </source>
</reference>
<evidence type="ECO:0000256" key="4">
    <source>
        <dbReference type="ARBA" id="ARBA00023002"/>
    </source>
</evidence>
<comment type="caution">
    <text evidence="8">The sequence shown here is derived from an EMBL/GenBank/DDBJ whole genome shotgun (WGS) entry which is preliminary data.</text>
</comment>
<dbReference type="SMART" id="SM01329">
    <property type="entry name" value="Iso_dh"/>
    <property type="match status" value="1"/>
</dbReference>
<organism evidence="8 9">
    <name type="scientific">Alcanivorax profundi</name>
    <dbReference type="NCBI Taxonomy" id="2338368"/>
    <lineage>
        <taxon>Bacteria</taxon>
        <taxon>Pseudomonadati</taxon>
        <taxon>Pseudomonadota</taxon>
        <taxon>Gammaproteobacteria</taxon>
        <taxon>Oceanospirillales</taxon>
        <taxon>Alcanivoracaceae</taxon>
        <taxon>Alcanivorax</taxon>
    </lineage>
</organism>
<evidence type="ECO:0000256" key="6">
    <source>
        <dbReference type="ARBA" id="ARBA00023211"/>
    </source>
</evidence>
<dbReference type="SUPFAM" id="SSF53659">
    <property type="entry name" value="Isocitrate/Isopropylmalate dehydrogenase-like"/>
    <property type="match status" value="1"/>
</dbReference>
<keyword evidence="3" id="KW-0479">Metal-binding</keyword>
<dbReference type="InterPro" id="IPR024084">
    <property type="entry name" value="IsoPropMal-DH-like_dom"/>
</dbReference>
<name>A0A418XVX5_9GAMM</name>
<evidence type="ECO:0000313" key="9">
    <source>
        <dbReference type="Proteomes" id="UP000283734"/>
    </source>
</evidence>
<keyword evidence="6" id="KW-0464">Manganese</keyword>
<dbReference type="Pfam" id="PF00180">
    <property type="entry name" value="Iso_dh"/>
    <property type="match status" value="1"/>
</dbReference>
<gene>
    <name evidence="8" type="ORF">D4A39_13805</name>
</gene>
<evidence type="ECO:0000256" key="1">
    <source>
        <dbReference type="ARBA" id="ARBA00001936"/>
    </source>
</evidence>
<evidence type="ECO:0000259" key="7">
    <source>
        <dbReference type="SMART" id="SM01329"/>
    </source>
</evidence>
<dbReference type="OrthoDB" id="9806254at2"/>
<evidence type="ECO:0000256" key="3">
    <source>
        <dbReference type="ARBA" id="ARBA00022723"/>
    </source>
</evidence>
<dbReference type="PROSITE" id="PS00470">
    <property type="entry name" value="IDH_IMDH"/>
    <property type="match status" value="1"/>
</dbReference>
<dbReference type="InterPro" id="IPR019818">
    <property type="entry name" value="IsoCit/isopropylmalate_DH_CS"/>
</dbReference>
<evidence type="ECO:0000313" key="8">
    <source>
        <dbReference type="EMBL" id="RJG16884.1"/>
    </source>
</evidence>
<comment type="cofactor">
    <cofactor evidence="1">
        <name>Mn(2+)</name>
        <dbReference type="ChEBI" id="CHEBI:29035"/>
    </cofactor>
</comment>
<feature type="domain" description="Isopropylmalate dehydrogenase-like" evidence="7">
    <location>
        <begin position="6"/>
        <end position="368"/>
    </location>
</feature>
<evidence type="ECO:0000256" key="5">
    <source>
        <dbReference type="ARBA" id="ARBA00023027"/>
    </source>
</evidence>
<dbReference type="InterPro" id="IPR050501">
    <property type="entry name" value="ICDH/IPMDH"/>
</dbReference>
<keyword evidence="9" id="KW-1185">Reference proteome</keyword>
<dbReference type="Gene3D" id="3.40.718.10">
    <property type="entry name" value="Isopropylmalate Dehydrogenase"/>
    <property type="match status" value="1"/>
</dbReference>
<accession>A0A418XVX5</accession>
<comment type="cofactor">
    <cofactor evidence="2">
        <name>Mg(2+)</name>
        <dbReference type="ChEBI" id="CHEBI:18420"/>
    </cofactor>
</comment>